<dbReference type="InterPro" id="IPR042100">
    <property type="entry name" value="Bug_dom1"/>
</dbReference>
<dbReference type="eggNOG" id="COG3181">
    <property type="taxonomic scope" value="Bacteria"/>
</dbReference>
<feature type="signal peptide" evidence="2">
    <location>
        <begin position="1"/>
        <end position="42"/>
    </location>
</feature>
<dbReference type="Pfam" id="PF03401">
    <property type="entry name" value="TctC"/>
    <property type="match status" value="1"/>
</dbReference>
<dbReference type="PIRSF" id="PIRSF017082">
    <property type="entry name" value="YflP"/>
    <property type="match status" value="1"/>
</dbReference>
<dbReference type="InterPro" id="IPR006311">
    <property type="entry name" value="TAT_signal"/>
</dbReference>
<dbReference type="HOGENOM" id="CLU_045683_0_1_4"/>
<organism evidence="3">
    <name type="scientific">Cupriavidus pinatubonensis (strain JMP 134 / LMG 1197)</name>
    <name type="common">Cupriavidus necator (strain JMP 134)</name>
    <dbReference type="NCBI Taxonomy" id="264198"/>
    <lineage>
        <taxon>Bacteria</taxon>
        <taxon>Pseudomonadati</taxon>
        <taxon>Pseudomonadota</taxon>
        <taxon>Betaproteobacteria</taxon>
        <taxon>Burkholderiales</taxon>
        <taxon>Burkholderiaceae</taxon>
        <taxon>Cupriavidus</taxon>
    </lineage>
</organism>
<feature type="chain" id="PRO_5004232750" evidence="2">
    <location>
        <begin position="43"/>
        <end position="343"/>
    </location>
</feature>
<protein>
    <submittedName>
        <fullName evidence="3">Uncharacterized protein UPF0065</fullName>
    </submittedName>
</protein>
<dbReference type="EMBL" id="CP000091">
    <property type="protein sequence ID" value="AAZ62957.1"/>
    <property type="molecule type" value="Genomic_DNA"/>
</dbReference>
<dbReference type="Gene3D" id="3.40.190.150">
    <property type="entry name" value="Bordetella uptake gene, domain 1"/>
    <property type="match status" value="1"/>
</dbReference>
<dbReference type="KEGG" id="reu:Reut_B3599"/>
<dbReference type="OrthoDB" id="8678477at2"/>
<name>Q46V77_CUPPJ</name>
<proteinExistence type="inferred from homology"/>
<gene>
    <name evidence="3" type="ordered locus">Reut_B3599</name>
</gene>
<dbReference type="PROSITE" id="PS51318">
    <property type="entry name" value="TAT"/>
    <property type="match status" value="1"/>
</dbReference>
<dbReference type="SUPFAM" id="SSF53850">
    <property type="entry name" value="Periplasmic binding protein-like II"/>
    <property type="match status" value="1"/>
</dbReference>
<dbReference type="InterPro" id="IPR005064">
    <property type="entry name" value="BUG"/>
</dbReference>
<dbReference type="CDD" id="cd13578">
    <property type="entry name" value="PBP2_Bug27"/>
    <property type="match status" value="1"/>
</dbReference>
<dbReference type="AlphaFoldDB" id="Q46V77"/>
<evidence type="ECO:0000313" key="3">
    <source>
        <dbReference type="EMBL" id="AAZ62957.1"/>
    </source>
</evidence>
<dbReference type="PANTHER" id="PTHR42928">
    <property type="entry name" value="TRICARBOXYLATE-BINDING PROTEIN"/>
    <property type="match status" value="1"/>
</dbReference>
<accession>Q46V77</accession>
<sequence length="343" mass="36204">MQQSNTSPRKKMSVTCTRRRWLTTVATTLLATAGMAMQHAEAACANVRIVVPFPAGGPADQLARTLSHGLQQRHADVPYIVDNKPGANGNIGIDAVRRAAGDGCTLLVVPAGNLTINPTLFPALSYQVERDFRPVSLLASSPNVLAVHPSVKANSVQDLIRLARQSAQAGSPMGYASPGVGSGLHLAGELFRHKANVTLMHVPYKGTTQALNDVVGGQVPVLLGTWPTLAPFIQSGKLRALAVTQSKRSPAAPDVPSLAEQGVTGIDVSSWYALVVPRATPAAAVDSLASEVRALLGTTVVRAELQRQGMEPIASTPDALAARIREETAAWAKLIREYDIKAE</sequence>
<reference evidence="3" key="1">
    <citation type="submission" date="2005-08" db="EMBL/GenBank/DDBJ databases">
        <title>Complete sequence of chromosome 2 of Ralstonia eutropha JMP134.</title>
        <authorList>
            <person name="Copeland A."/>
            <person name="Lucas S."/>
            <person name="Lapidus A."/>
            <person name="Barry K."/>
            <person name="Detter J.C."/>
            <person name="Glavina T."/>
            <person name="Hammon N."/>
            <person name="Israni S."/>
            <person name="Pitluck S."/>
            <person name="Goltsman E."/>
            <person name="Martinez M."/>
            <person name="Schmutz J."/>
            <person name="Larimer F."/>
            <person name="Land M."/>
            <person name="Lykidis A."/>
            <person name="Richardson P."/>
        </authorList>
    </citation>
    <scope>NUCLEOTIDE SEQUENCE [LARGE SCALE GENOMIC DNA]</scope>
    <source>
        <strain evidence="3">JMP134</strain>
    </source>
</reference>
<comment type="similarity">
    <text evidence="1">Belongs to the UPF0065 (bug) family.</text>
</comment>
<keyword evidence="2" id="KW-0732">Signal</keyword>
<evidence type="ECO:0000256" key="2">
    <source>
        <dbReference type="SAM" id="SignalP"/>
    </source>
</evidence>
<evidence type="ECO:0000256" key="1">
    <source>
        <dbReference type="ARBA" id="ARBA00006987"/>
    </source>
</evidence>
<dbReference type="STRING" id="264198.Reut_B3599"/>
<dbReference type="Gene3D" id="3.40.190.10">
    <property type="entry name" value="Periplasmic binding protein-like II"/>
    <property type="match status" value="1"/>
</dbReference>
<dbReference type="PANTHER" id="PTHR42928:SF5">
    <property type="entry name" value="BLR1237 PROTEIN"/>
    <property type="match status" value="1"/>
</dbReference>